<dbReference type="NCBIfam" id="TIGR03084">
    <property type="entry name" value="TIGR03084 family metal-binding protein"/>
    <property type="match status" value="1"/>
</dbReference>
<feature type="domain" description="Mycothiol-dependent maleylpyruvate isomerase metal-binding" evidence="1">
    <location>
        <begin position="12"/>
        <end position="150"/>
    </location>
</feature>
<accession>A0A4Q5IWM9</accession>
<name>A0A4Q5IWM9_9ACTN</name>
<dbReference type="SUPFAM" id="SSF109854">
    <property type="entry name" value="DinB/YfiT-like putative metalloenzymes"/>
    <property type="match status" value="1"/>
</dbReference>
<dbReference type="NCBIfam" id="TIGR03083">
    <property type="entry name" value="maleylpyruvate isomerase family mycothiol-dependent enzyme"/>
    <property type="match status" value="1"/>
</dbReference>
<dbReference type="OrthoDB" id="113180at2"/>
<dbReference type="RefSeq" id="WP_129988538.1">
    <property type="nucleotide sequence ID" value="NZ_SDPU01000030.1"/>
</dbReference>
<sequence>MTSTADLVLTDLDAECAQLDALVANLPDDETGWRKPTPAAGWDVAHQVAHLAWTDEVALKAATDKQAWDAAVLEAIADPDGHVDTAAAEGAAAPGLEVLARWRASRSALVKALRDYPTGERIPWYGPPMSPTSMATARFMETWAHARDVADALGVTFDRDDRVRHVVHLGIRTRGYAFAGRGLDAPADPIHVSLVLPSGDLHEDGPADADQSVRGSAYDFALLVTQRVHRADTDLVATGPDADRWLDVAQAFAGPAGDGREPRAS</sequence>
<dbReference type="GO" id="GO:0046872">
    <property type="term" value="F:metal ion binding"/>
    <property type="evidence" value="ECO:0007669"/>
    <property type="project" value="InterPro"/>
</dbReference>
<dbReference type="Pfam" id="PF11716">
    <property type="entry name" value="MDMPI_N"/>
    <property type="match status" value="1"/>
</dbReference>
<comment type="caution">
    <text evidence="2">The sequence shown here is derived from an EMBL/GenBank/DDBJ whole genome shotgun (WGS) entry which is preliminary data.</text>
</comment>
<dbReference type="InterPro" id="IPR017518">
    <property type="entry name" value="CHP03084"/>
</dbReference>
<gene>
    <name evidence="2" type="ORF">ETU37_16950</name>
</gene>
<organism evidence="2 3">
    <name type="scientific">Nocardioides iriomotensis</name>
    <dbReference type="NCBI Taxonomy" id="715784"/>
    <lineage>
        <taxon>Bacteria</taxon>
        <taxon>Bacillati</taxon>
        <taxon>Actinomycetota</taxon>
        <taxon>Actinomycetes</taxon>
        <taxon>Propionibacteriales</taxon>
        <taxon>Nocardioidaceae</taxon>
        <taxon>Nocardioides</taxon>
    </lineage>
</organism>
<reference evidence="2 3" key="1">
    <citation type="submission" date="2019-01" db="EMBL/GenBank/DDBJ databases">
        <title>Nocardioides guangzhouensis sp. nov., an actinobacterium isolated from soil.</title>
        <authorList>
            <person name="Fu Y."/>
            <person name="Cai Y."/>
            <person name="Lin Z."/>
            <person name="Chen P."/>
        </authorList>
    </citation>
    <scope>NUCLEOTIDE SEQUENCE [LARGE SCALE GENOMIC DNA]</scope>
    <source>
        <strain evidence="2 3">NBRC 105384</strain>
    </source>
</reference>
<evidence type="ECO:0000313" key="3">
    <source>
        <dbReference type="Proteomes" id="UP000291189"/>
    </source>
</evidence>
<proteinExistence type="predicted"/>
<evidence type="ECO:0000313" key="2">
    <source>
        <dbReference type="EMBL" id="RYU10454.1"/>
    </source>
</evidence>
<dbReference type="Gene3D" id="1.20.120.450">
    <property type="entry name" value="dinb family like domain"/>
    <property type="match status" value="1"/>
</dbReference>
<dbReference type="EMBL" id="SDPU01000030">
    <property type="protein sequence ID" value="RYU10454.1"/>
    <property type="molecule type" value="Genomic_DNA"/>
</dbReference>
<keyword evidence="3" id="KW-1185">Reference proteome</keyword>
<dbReference type="Proteomes" id="UP000291189">
    <property type="component" value="Unassembled WGS sequence"/>
</dbReference>
<dbReference type="InterPro" id="IPR034660">
    <property type="entry name" value="DinB/YfiT-like"/>
</dbReference>
<evidence type="ECO:0000259" key="1">
    <source>
        <dbReference type="Pfam" id="PF11716"/>
    </source>
</evidence>
<protein>
    <submittedName>
        <fullName evidence="2">TIGR03084 family protein</fullName>
    </submittedName>
</protein>
<dbReference type="AlphaFoldDB" id="A0A4Q5IWM9"/>
<dbReference type="InterPro" id="IPR017517">
    <property type="entry name" value="Maleyloyr_isom"/>
</dbReference>
<dbReference type="InterPro" id="IPR024344">
    <property type="entry name" value="MDMPI_metal-binding"/>
</dbReference>